<dbReference type="Pfam" id="PF08164">
    <property type="entry name" value="TRAUB"/>
    <property type="match status" value="1"/>
</dbReference>
<evidence type="ECO:0000256" key="2">
    <source>
        <dbReference type="ARBA" id="ARBA00013850"/>
    </source>
</evidence>
<dbReference type="STRING" id="1116229.S3CJZ3"/>
<name>S3CJZ3_GLAL2</name>
<dbReference type="GeneID" id="19460524"/>
<protein>
    <recommendedName>
        <fullName evidence="2">Protein BFR2</fullName>
    </recommendedName>
</protein>
<dbReference type="KEGG" id="glz:GLAREA_01466"/>
<reference evidence="6 7" key="1">
    <citation type="journal article" date="2013" name="BMC Genomics">
        <title>Genomics-driven discovery of the pneumocandin biosynthetic gene cluster in the fungus Glarea lozoyensis.</title>
        <authorList>
            <person name="Chen L."/>
            <person name="Yue Q."/>
            <person name="Zhang X."/>
            <person name="Xiang M."/>
            <person name="Wang C."/>
            <person name="Li S."/>
            <person name="Che Y."/>
            <person name="Ortiz-Lopez F.J."/>
            <person name="Bills G.F."/>
            <person name="Liu X."/>
            <person name="An Z."/>
        </authorList>
    </citation>
    <scope>NUCLEOTIDE SEQUENCE [LARGE SCALE GENOMIC DNA]</scope>
    <source>
        <strain evidence="7">ATCC 20868 / MF5171</strain>
    </source>
</reference>
<keyword evidence="7" id="KW-1185">Reference proteome</keyword>
<organism evidence="6 7">
    <name type="scientific">Glarea lozoyensis (strain ATCC 20868 / MF5171)</name>
    <dbReference type="NCBI Taxonomy" id="1116229"/>
    <lineage>
        <taxon>Eukaryota</taxon>
        <taxon>Fungi</taxon>
        <taxon>Dikarya</taxon>
        <taxon>Ascomycota</taxon>
        <taxon>Pezizomycotina</taxon>
        <taxon>Leotiomycetes</taxon>
        <taxon>Helotiales</taxon>
        <taxon>Helotiaceae</taxon>
        <taxon>Glarea</taxon>
    </lineage>
</organism>
<feature type="domain" description="Apoptosis-antagonizing transcription factor C-terminal" evidence="4">
    <location>
        <begin position="481"/>
        <end position="567"/>
    </location>
</feature>
<evidence type="ECO:0000313" key="7">
    <source>
        <dbReference type="Proteomes" id="UP000016922"/>
    </source>
</evidence>
<dbReference type="PANTHER" id="PTHR15565">
    <property type="entry name" value="AATF PROTEIN APOPTOSIS ANTAGONIZING TRANSCRIPTION FACTOR"/>
    <property type="match status" value="1"/>
</dbReference>
<feature type="compositionally biased region" description="Acidic residues" evidence="3">
    <location>
        <begin position="22"/>
        <end position="43"/>
    </location>
</feature>
<feature type="compositionally biased region" description="Acidic residues" evidence="3">
    <location>
        <begin position="161"/>
        <end position="199"/>
    </location>
</feature>
<dbReference type="OrthoDB" id="5783963at2759"/>
<feature type="compositionally biased region" description="Basic and acidic residues" evidence="3">
    <location>
        <begin position="130"/>
        <end position="149"/>
    </location>
</feature>
<proteinExistence type="inferred from homology"/>
<dbReference type="PANTHER" id="PTHR15565:SF0">
    <property type="entry name" value="PROTEIN AATF"/>
    <property type="match status" value="1"/>
</dbReference>
<gene>
    <name evidence="6" type="ORF">GLAREA_01466</name>
</gene>
<dbReference type="HOGENOM" id="CLU_018299_2_0_1"/>
<dbReference type="RefSeq" id="XP_008086873.1">
    <property type="nucleotide sequence ID" value="XM_008088682.1"/>
</dbReference>
<evidence type="ECO:0000256" key="1">
    <source>
        <dbReference type="ARBA" id="ARBA00008966"/>
    </source>
</evidence>
<dbReference type="EMBL" id="KE145371">
    <property type="protein sequence ID" value="EPE25554.1"/>
    <property type="molecule type" value="Genomic_DNA"/>
</dbReference>
<feature type="region of interest" description="Disordered" evidence="3">
    <location>
        <begin position="364"/>
        <end position="386"/>
    </location>
</feature>
<dbReference type="InterPro" id="IPR025160">
    <property type="entry name" value="AATF"/>
</dbReference>
<dbReference type="eggNOG" id="KOG2773">
    <property type="taxonomic scope" value="Eukaryota"/>
</dbReference>
<evidence type="ECO:0000313" key="6">
    <source>
        <dbReference type="EMBL" id="EPE25554.1"/>
    </source>
</evidence>
<feature type="compositionally biased region" description="Acidic residues" evidence="3">
    <location>
        <begin position="111"/>
        <end position="122"/>
    </location>
</feature>
<dbReference type="InterPro" id="IPR012617">
    <property type="entry name" value="AATF_C"/>
</dbReference>
<feature type="compositionally biased region" description="Acidic residues" evidence="3">
    <location>
        <begin position="238"/>
        <end position="265"/>
    </location>
</feature>
<evidence type="ECO:0000256" key="3">
    <source>
        <dbReference type="SAM" id="MobiDB-lite"/>
    </source>
</evidence>
<feature type="compositionally biased region" description="Low complexity" evidence="3">
    <location>
        <begin position="212"/>
        <end position="221"/>
    </location>
</feature>
<feature type="region of interest" description="Disordered" evidence="3">
    <location>
        <begin position="1"/>
        <end position="271"/>
    </location>
</feature>
<evidence type="ECO:0000259" key="4">
    <source>
        <dbReference type="Pfam" id="PF08164"/>
    </source>
</evidence>
<sequence length="598" mass="66229">MGKQKSRAQQFAEIADRRPQDFDPEEGDAPLSGEDSEIEDSDNEVAATEHYTKVSKSKLRKPEQISLGPQYAGSRISREALLDNESDASSQHDSDMDDEEATYADPNDSVLDVEDEDGDIDSDAAFGESDSGKFEKFAFRGSGKPRDVKNIGIRPKAADFMSEDSDEAELEDSASGDGGSDEDLLDTADQHDDDSEDEVFSTARQYPDEKSAGSVTSSSRSSIDKDAELQSDSSNGEENAEESDQEQEQSDEDVEVDGDDHDDDENTRREELRKIMNEEQQAVVATISQAAKADADKGNAVKEQRKAFDSLLSVRMVLQKALVATNSMAAVDCQDIDGNQPYEAAEEAALKLWNTLDSLRDELSRAKNGSKPSKKRKRGVDISTPSSTIWEKMQRSELEMIDVRQTTLEKWSAKVRGTTALPLTRKLNPSATQSITSVIQDQLAGSENLIRKTKIPRSCAPIQRDQKLVEDSNIYDDGNFYQLLLKELVDQRRVESLNAPAAAAANGNALQWAAVKEAKTKKIVDTKASKGRKMRFTVHEKLQNFMAPEDRGSWEPHAIDRFFGTLLGQKMTLGEDIQNEEDHDAMSVEEEGLKLFRS</sequence>
<dbReference type="AlphaFoldDB" id="S3CJZ3"/>
<dbReference type="Pfam" id="PF13339">
    <property type="entry name" value="AATF-Che1"/>
    <property type="match status" value="1"/>
</dbReference>
<accession>S3CJZ3</accession>
<dbReference type="GO" id="GO:0000462">
    <property type="term" value="P:maturation of SSU-rRNA from tricistronic rRNA transcript (SSU-rRNA, 5.8S rRNA, LSU-rRNA)"/>
    <property type="evidence" value="ECO:0007669"/>
    <property type="project" value="TreeGrafter"/>
</dbReference>
<comment type="similarity">
    <text evidence="1">Belongs to the AATF family.</text>
</comment>
<dbReference type="Proteomes" id="UP000016922">
    <property type="component" value="Unassembled WGS sequence"/>
</dbReference>
<dbReference type="GO" id="GO:0005730">
    <property type="term" value="C:nucleolus"/>
    <property type="evidence" value="ECO:0007669"/>
    <property type="project" value="TreeGrafter"/>
</dbReference>
<dbReference type="InterPro" id="IPR039223">
    <property type="entry name" value="AATF/Bfr2"/>
</dbReference>
<evidence type="ECO:0000259" key="5">
    <source>
        <dbReference type="Pfam" id="PF13339"/>
    </source>
</evidence>
<feature type="domain" description="AATF leucine zipper-containing" evidence="5">
    <location>
        <begin position="294"/>
        <end position="414"/>
    </location>
</feature>
<dbReference type="OMA" id="INFMAPN"/>